<accession>A0A671MAF1</accession>
<dbReference type="Pfam" id="PF26104">
    <property type="entry name" value="RAG1_ZnH2"/>
    <property type="match status" value="1"/>
</dbReference>
<comment type="cofactor">
    <cofactor evidence="2 20">
        <name>Mg(2+)</name>
        <dbReference type="ChEBI" id="CHEBI:18420"/>
    </cofactor>
</comment>
<name>A0A671MAF1_9TELE</name>
<evidence type="ECO:0000256" key="1">
    <source>
        <dbReference type="ARBA" id="ARBA00000900"/>
    </source>
</evidence>
<dbReference type="InterPro" id="IPR013083">
    <property type="entry name" value="Znf_RING/FYVE/PHD"/>
</dbReference>
<keyword evidence="26" id="KW-1185">Reference proteome</keyword>
<evidence type="ECO:0000256" key="5">
    <source>
        <dbReference type="ARBA" id="ARBA00022679"/>
    </source>
</evidence>
<dbReference type="InterPro" id="IPR018957">
    <property type="entry name" value="Znf_C3HC4_RING-type"/>
</dbReference>
<feature type="domain" description="NBD" evidence="23">
    <location>
        <begin position="414"/>
        <end position="469"/>
    </location>
</feature>
<evidence type="ECO:0000313" key="26">
    <source>
        <dbReference type="Proteomes" id="UP000472260"/>
    </source>
</evidence>
<comment type="similarity">
    <text evidence="18 20">Belongs to the RAG1 family.</text>
</comment>
<keyword evidence="6 20" id="KW-0540">Nuclease</keyword>
<evidence type="ECO:0000256" key="15">
    <source>
        <dbReference type="ARBA" id="ARBA00023172"/>
    </source>
</evidence>
<dbReference type="InterPro" id="IPR058552">
    <property type="entry name" value="RAG1_DNA-bd"/>
</dbReference>
<comment type="cofactor">
    <cofactor evidence="20">
        <name>Mn(2+)</name>
        <dbReference type="ChEBI" id="CHEBI:29035"/>
    </cofactor>
    <text evidence="20">Binds 1 divalent metal cation per subunit. Mg(2+) or Mn(2+).</text>
</comment>
<dbReference type="Pfam" id="PF26024">
    <property type="entry name" value="RAG1_DNA-bd"/>
    <property type="match status" value="1"/>
</dbReference>
<dbReference type="GO" id="GO:0042393">
    <property type="term" value="F:histone binding"/>
    <property type="evidence" value="ECO:0007669"/>
    <property type="project" value="UniProtKB-UniRule"/>
</dbReference>
<dbReference type="InterPro" id="IPR019485">
    <property type="entry name" value="RAG1_Znf"/>
</dbReference>
<comment type="subcellular location">
    <subcellularLocation>
        <location evidence="18 20">Nucleus</location>
    </subcellularLocation>
</comment>
<feature type="region of interest" description="Disordered" evidence="21">
    <location>
        <begin position="1"/>
        <end position="21"/>
    </location>
</feature>
<comment type="subunit">
    <text evidence="20">Homodimer.</text>
</comment>
<dbReference type="InterPro" id="IPR017907">
    <property type="entry name" value="Znf_RING_CS"/>
</dbReference>
<dbReference type="PANTHER" id="PTHR11539:SF0">
    <property type="entry name" value="V(D)J RECOMBINATION-ACTIVATING PROTEIN 1"/>
    <property type="match status" value="1"/>
</dbReference>
<evidence type="ECO:0000256" key="14">
    <source>
        <dbReference type="ARBA" id="ARBA00023125"/>
    </source>
</evidence>
<evidence type="ECO:0000256" key="17">
    <source>
        <dbReference type="ARBA" id="ARBA00023268"/>
    </source>
</evidence>
<dbReference type="GO" id="GO:1990238">
    <property type="term" value="F:double-stranded DNA endonuclease activity"/>
    <property type="evidence" value="ECO:0007669"/>
    <property type="project" value="TreeGrafter"/>
</dbReference>
<dbReference type="InterPro" id="IPR058553">
    <property type="entry name" value="RAG1_pre-RNase_H"/>
</dbReference>
<dbReference type="GO" id="GO:0097519">
    <property type="term" value="C:DNA recombinase complex"/>
    <property type="evidence" value="ECO:0007669"/>
    <property type="project" value="TreeGrafter"/>
</dbReference>
<dbReference type="PROSITE" id="PS50089">
    <property type="entry name" value="ZF_RING_2"/>
    <property type="match status" value="1"/>
</dbReference>
<dbReference type="SUPFAM" id="SSF57850">
    <property type="entry name" value="RING/U-box"/>
    <property type="match status" value="1"/>
</dbReference>
<evidence type="ECO:0000256" key="4">
    <source>
        <dbReference type="ARBA" id="ARBA00021277"/>
    </source>
</evidence>
<comment type="domain">
    <text evidence="18">The NBD (nonamer binding) DNA-binding domain mediates the specific binding to the nonamer RSS motif by forming a tightly interwoven homodimer that binds and synapses 2 nonamer elements, with each NBD making contact with both DNA molecules. Each RSS is composed of well-conserved heptamer (consensus 5'-CACAGTG-3') and nonamer (consensus 5'-ACAAAAACC-3') sequences separated by a spacer of either 12 bp or 23 bp.</text>
</comment>
<evidence type="ECO:0000256" key="2">
    <source>
        <dbReference type="ARBA" id="ARBA00001946"/>
    </source>
</evidence>
<keyword evidence="11 20" id="KW-0378">Hydrolase</keyword>
<protein>
    <recommendedName>
        <fullName evidence="4 20">V(D)J recombination-activating protein 1</fullName>
        <ecNumber evidence="3 20">2.3.2.27</ecNumber>
        <ecNumber evidence="20">3.1.-.-</ecNumber>
    </recommendedName>
</protein>
<dbReference type="Pfam" id="PF26105">
    <property type="entry name" value="RAG1_C"/>
    <property type="match status" value="1"/>
</dbReference>
<organism evidence="25 26">
    <name type="scientific">Sinocyclocheilus anshuiensis</name>
    <dbReference type="NCBI Taxonomy" id="1608454"/>
    <lineage>
        <taxon>Eukaryota</taxon>
        <taxon>Metazoa</taxon>
        <taxon>Chordata</taxon>
        <taxon>Craniata</taxon>
        <taxon>Vertebrata</taxon>
        <taxon>Euteleostomi</taxon>
        <taxon>Actinopterygii</taxon>
        <taxon>Neopterygii</taxon>
        <taxon>Teleostei</taxon>
        <taxon>Ostariophysi</taxon>
        <taxon>Cypriniformes</taxon>
        <taxon>Cyprinidae</taxon>
        <taxon>Cyprininae</taxon>
        <taxon>Sinocyclocheilus</taxon>
    </lineage>
</organism>
<dbReference type="Pfam" id="PF12940">
    <property type="entry name" value="RAG1"/>
    <property type="match status" value="1"/>
</dbReference>
<dbReference type="Proteomes" id="UP000472260">
    <property type="component" value="Unassembled WGS sequence"/>
</dbReference>
<dbReference type="GO" id="GO:0002250">
    <property type="term" value="P:adaptive immune response"/>
    <property type="evidence" value="ECO:0007669"/>
    <property type="project" value="TreeGrafter"/>
</dbReference>
<dbReference type="SMART" id="SM00184">
    <property type="entry name" value="RING"/>
    <property type="match status" value="1"/>
</dbReference>
<evidence type="ECO:0000256" key="3">
    <source>
        <dbReference type="ARBA" id="ARBA00012483"/>
    </source>
</evidence>
<comment type="caution">
    <text evidence="18">Lacks conserved residue(s) required for the propagation of feature annotation.</text>
</comment>
<evidence type="ECO:0000256" key="18">
    <source>
        <dbReference type="PROSITE-ProRule" id="PRU00820"/>
    </source>
</evidence>
<feature type="domain" description="RING-type" evidence="22">
    <location>
        <begin position="302"/>
        <end position="341"/>
    </location>
</feature>
<dbReference type="AlphaFoldDB" id="A0A671MAF1"/>
<dbReference type="GO" id="GO:0033077">
    <property type="term" value="P:T cell differentiation in thymus"/>
    <property type="evidence" value="ECO:0007669"/>
    <property type="project" value="UniProtKB-UniRule"/>
</dbReference>
<dbReference type="Ensembl" id="ENSSANT00000030714.1">
    <property type="protein sequence ID" value="ENSSANP00000028849.1"/>
    <property type="gene ID" value="ENSSANG00000014794.1"/>
</dbReference>
<keyword evidence="13 20" id="KW-0156">Chromatin regulator</keyword>
<evidence type="ECO:0000256" key="9">
    <source>
        <dbReference type="ARBA" id="ARBA00022771"/>
    </source>
</evidence>
<dbReference type="PROSITE" id="PS51487">
    <property type="entry name" value="NBD"/>
    <property type="match status" value="1"/>
</dbReference>
<evidence type="ECO:0000259" key="23">
    <source>
        <dbReference type="PROSITE" id="PS51487"/>
    </source>
</evidence>
<dbReference type="InterPro" id="IPR024627">
    <property type="entry name" value="RAG1"/>
</dbReference>
<dbReference type="Pfam" id="PF00097">
    <property type="entry name" value="zf-C3HC4"/>
    <property type="match status" value="1"/>
</dbReference>
<dbReference type="InterPro" id="IPR035714">
    <property type="entry name" value="RAG1_imp-bd"/>
</dbReference>
<dbReference type="InterPro" id="IPR058556">
    <property type="entry name" value="RAG1_ZnH2"/>
</dbReference>
<keyword evidence="7 20" id="KW-0479">Metal-binding</keyword>
<dbReference type="GO" id="GO:0061630">
    <property type="term" value="F:ubiquitin protein ligase activity"/>
    <property type="evidence" value="ECO:0007669"/>
    <property type="project" value="UniProtKB-UniRule"/>
</dbReference>
<evidence type="ECO:0000256" key="10">
    <source>
        <dbReference type="ARBA" id="ARBA00022786"/>
    </source>
</evidence>
<evidence type="ECO:0000256" key="11">
    <source>
        <dbReference type="ARBA" id="ARBA00022801"/>
    </source>
</evidence>
<dbReference type="Pfam" id="PF12560">
    <property type="entry name" value="RAG1_imp_bd"/>
    <property type="match status" value="1"/>
</dbReference>
<evidence type="ECO:0000313" key="25">
    <source>
        <dbReference type="Ensembl" id="ENSSANP00000028849.1"/>
    </source>
</evidence>
<dbReference type="InterPro" id="IPR058554">
    <property type="entry name" value="RAG1_RNase_H"/>
</dbReference>
<dbReference type="PROSITE" id="PS00518">
    <property type="entry name" value="ZF_RING_1"/>
    <property type="match status" value="1"/>
</dbReference>
<dbReference type="GO" id="GO:0005634">
    <property type="term" value="C:nucleus"/>
    <property type="evidence" value="ECO:0007669"/>
    <property type="project" value="UniProtKB-SubCell"/>
</dbReference>
<dbReference type="Pfam" id="PF26025">
    <property type="entry name" value="RAG1_pre-RNase_H"/>
    <property type="match status" value="1"/>
</dbReference>
<gene>
    <name evidence="25" type="primary">LOC107673232</name>
</gene>
<dbReference type="InterPro" id="IPR058558">
    <property type="entry name" value="RING-HC_RAG1"/>
</dbReference>
<dbReference type="GO" id="GO:0008270">
    <property type="term" value="F:zinc ion binding"/>
    <property type="evidence" value="ECO:0007669"/>
    <property type="project" value="UniProtKB-UniRule"/>
</dbReference>
<evidence type="ECO:0000256" key="13">
    <source>
        <dbReference type="ARBA" id="ARBA00022853"/>
    </source>
</evidence>
<dbReference type="EC" id="2.3.2.27" evidence="3 20"/>
<keyword evidence="5 20" id="KW-0808">Transferase</keyword>
<keyword evidence="17 20" id="KW-0511">Multifunctional enzyme</keyword>
<dbReference type="CDD" id="cd16530">
    <property type="entry name" value="RING-HC_RAG1"/>
    <property type="match status" value="1"/>
</dbReference>
<dbReference type="Pfam" id="PF26100">
    <property type="entry name" value="RAG1_RNase_H"/>
    <property type="match status" value="1"/>
</dbReference>
<dbReference type="GO" id="GO:0043565">
    <property type="term" value="F:sequence-specific DNA binding"/>
    <property type="evidence" value="ECO:0007669"/>
    <property type="project" value="UniProtKB-UniRule"/>
</dbReference>
<dbReference type="GO" id="GO:0030183">
    <property type="term" value="P:B cell differentiation"/>
    <property type="evidence" value="ECO:0007669"/>
    <property type="project" value="UniProtKB-UniRule"/>
</dbReference>
<dbReference type="InterPro" id="IPR023336">
    <property type="entry name" value="RAG_nonamer-bd_dom"/>
</dbReference>
<dbReference type="EC" id="3.1.-.-" evidence="20"/>
<evidence type="ECO:0000256" key="20">
    <source>
        <dbReference type="RuleBase" id="RU366024"/>
    </source>
</evidence>
<proteinExistence type="inferred from homology"/>
<feature type="compositionally biased region" description="Basic and acidic residues" evidence="21">
    <location>
        <begin position="1"/>
        <end position="12"/>
    </location>
</feature>
<feature type="domain" description="RAG1-type" evidence="24">
    <location>
        <begin position="363"/>
        <end position="392"/>
    </location>
</feature>
<keyword evidence="9 19" id="KW-0863">Zinc-finger</keyword>
<keyword evidence="10 20" id="KW-0833">Ubl conjugation pathway</keyword>
<evidence type="ECO:0000256" key="16">
    <source>
        <dbReference type="ARBA" id="ARBA00023242"/>
    </source>
</evidence>
<reference evidence="25" key="2">
    <citation type="submission" date="2025-09" db="UniProtKB">
        <authorList>
            <consortium name="Ensembl"/>
        </authorList>
    </citation>
    <scope>IDENTIFICATION</scope>
</reference>
<dbReference type="Gene3D" id="3.30.40.10">
    <property type="entry name" value="Zinc/RING finger domain, C3HC4 (zinc finger)"/>
    <property type="match status" value="1"/>
</dbReference>
<dbReference type="PANTHER" id="PTHR11539">
    <property type="entry name" value="VDJ RECOMBINATION ACTIVATING PROTEIN 1 RAG1"/>
    <property type="match status" value="1"/>
</dbReference>
<dbReference type="GO" id="GO:0006325">
    <property type="term" value="P:chromatin organization"/>
    <property type="evidence" value="ECO:0007669"/>
    <property type="project" value="UniProtKB-KW"/>
</dbReference>
<keyword evidence="14 18" id="KW-0238">DNA-binding</keyword>
<keyword evidence="12 20" id="KW-0862">Zinc</keyword>
<dbReference type="Pfam" id="PF26101">
    <property type="entry name" value="RAG1_ZnC2"/>
    <property type="match status" value="1"/>
</dbReference>
<evidence type="ECO:0000256" key="6">
    <source>
        <dbReference type="ARBA" id="ARBA00022722"/>
    </source>
</evidence>
<evidence type="ECO:0000256" key="12">
    <source>
        <dbReference type="ARBA" id="ARBA00022833"/>
    </source>
</evidence>
<dbReference type="InterPro" id="IPR058557">
    <property type="entry name" value="RAG1_C"/>
</dbReference>
<reference evidence="25" key="1">
    <citation type="submission" date="2025-08" db="UniProtKB">
        <authorList>
            <consortium name="Ensembl"/>
        </authorList>
    </citation>
    <scope>IDENTIFICATION</scope>
</reference>
<keyword evidence="15 18" id="KW-0233">DNA recombination</keyword>
<dbReference type="GO" id="GO:0033151">
    <property type="term" value="P:V(D)J recombination"/>
    <property type="evidence" value="ECO:0007669"/>
    <property type="project" value="UniProtKB-UniRule"/>
</dbReference>
<dbReference type="InterPro" id="IPR001841">
    <property type="entry name" value="Znf_RING"/>
</dbReference>
<evidence type="ECO:0000256" key="21">
    <source>
        <dbReference type="SAM" id="MobiDB-lite"/>
    </source>
</evidence>
<dbReference type="Gene3D" id="6.10.140.510">
    <property type="match status" value="1"/>
</dbReference>
<evidence type="ECO:0000256" key="7">
    <source>
        <dbReference type="ARBA" id="ARBA00022723"/>
    </source>
</evidence>
<evidence type="ECO:0000259" key="22">
    <source>
        <dbReference type="PROSITE" id="PS50089"/>
    </source>
</evidence>
<evidence type="ECO:0000256" key="19">
    <source>
        <dbReference type="PROSITE-ProRule" id="PRU01101"/>
    </source>
</evidence>
<keyword evidence="8 20" id="KW-0255">Endonuclease</keyword>
<dbReference type="GO" id="GO:1905347">
    <property type="term" value="C:endodeoxyribonuclease complex"/>
    <property type="evidence" value="ECO:0007669"/>
    <property type="project" value="TreeGrafter"/>
</dbReference>
<sequence length="1051" mass="120466">MEKGRWSSEDAPRASMPDELSHPKFSEWKFKLFRVRSMEKAPLPNETPVEKENQPEVAMEVAGSPGSVMKLCFGGKSKENMESARGRVDLKLQEIDTHMNLLKCLCRLCGLSIRKAKGPSHEVQGDLEESSRCALRRMGCKFLTWPEVILKVFKVDVTTDMETVHPSLFCRRCWTAAMRGGGFCSFTRTQIPDWKPHTSNCDLCFPKKSSFQRIGRKRAKPLKSAHSLPKRIKRDSSEFSGANRVWRKTTENTAGSGVKEWLKLSVQRGQWVKNITQCQRDHLSTKLIPTEVPADFIRAVTCQVCDHLLSDPVQSQCRHLFCRVCILRYSRALGPNCPTCNQHLNPSHLTRPAKFFLATLNSLPLLCPREGCSDWVRLDSFREHCLNHYHEKESQEDQTPSDQNIDGYLPVNKGGRPRQHLLSLTRRAQKHRLRDLKNQVKVFAEKEEGGDVKAGNEHKQADELEAMMQGRGFGLHPAVCLAIRVNTFLSCSQYHKMYRTVKATSGRQIFQPLHTLRNAEKELLPGFHQFEWQPALKNVSNSWDVGIIDGLSGWTTSVDDVPADTISRRFRYDVALVSALKDLEEDIIEGLRERELDDSICTSGFTVVVKESCDGMGDVNEKHGSGPAVPEKVVRFSFTIMSISIRVEGEDDGITIFQEQKPNSELSCRPMCLMFVDESNHETLTAILGPVVAERKAMTESRLILSVGGLLRSFRFFFRGTGYDEKMVREMEGLEASGSTYICTLCDSTRAEASQNMVLHSITRNHNENLERYEIWRTNPFSESADELRDRVKGVSAKPFMETQPTLDALHCDIGNATEFYKIFQDEIGEVYQKSSPSREERRRWRSTLDKQLRKKLKLKPVMRMNGNYARRLMTREAVEVVCELVPSEERREALRKLMDLYLQMKPVWRSNCPSRDCPDQLCQYSYNSQQFADLLSNTFKYRYDGKITNYLHKTLAHVPEIVERDGSIGAWASEGNESGNKLFRRFRKMNARQSKMFELEDILKHHWLYTSKYLQKFMEAHKNSAKAMQATFNPEEIPDEVDMPLEVPDF</sequence>
<evidence type="ECO:0000256" key="8">
    <source>
        <dbReference type="ARBA" id="ARBA00022759"/>
    </source>
</evidence>
<dbReference type="GO" id="GO:0042803">
    <property type="term" value="F:protein homodimerization activity"/>
    <property type="evidence" value="ECO:0007669"/>
    <property type="project" value="UniProtKB-UniRule"/>
</dbReference>
<keyword evidence="16 18" id="KW-0539">Nucleus</keyword>
<comment type="function">
    <text evidence="20">Catalytic component of the RAG complex, a multiprotein complex that mediates the DNA cleavage phase during V(D)J recombination. V(D)J recombination assembles a diverse repertoire of immunoglobulin and T-cell receptor genes in developing B and T-lymphocytes through rearrangement of different V (variable), in some cases D (diversity), and J (joining) gene segments. In the RAG complex, RAG1 mediates the DNA-binding to the conserved recombination signal sequences (RSS) and catalyzes the DNA cleavage activities by introducing a double-strand break between the RSS and the adjacent coding segment. RAG2 is not a catalytic component but is required for all known catalytic activities. DNA cleavage occurs in 2 steps: a first nick is introduced in the top strand immediately upstream of the heptamer, generating a 3'-hydroxyl group that can attack the phosphodiester bond on the opposite strand in a direct transesterification reaction, thereby creating 4 DNA ends: 2 hairpin coding ends and 2 blunt, 5'-phosphorylated ends.</text>
</comment>
<evidence type="ECO:0000259" key="24">
    <source>
        <dbReference type="PROSITE" id="PS51765"/>
    </source>
</evidence>
<dbReference type="InterPro" id="IPR058555">
    <property type="entry name" value="RAG1_ZnC2"/>
</dbReference>
<dbReference type="PROSITE" id="PS51765">
    <property type="entry name" value="ZF_RAG1"/>
    <property type="match status" value="1"/>
</dbReference>
<comment type="catalytic activity">
    <reaction evidence="1 20">
        <text>S-ubiquitinyl-[E2 ubiquitin-conjugating enzyme]-L-cysteine + [acceptor protein]-L-lysine = [E2 ubiquitin-conjugating enzyme]-L-cysteine + N(6)-ubiquitinyl-[acceptor protein]-L-lysine.</text>
        <dbReference type="EC" id="2.3.2.27"/>
    </reaction>
</comment>